<evidence type="ECO:0000313" key="2">
    <source>
        <dbReference type="EMBL" id="RGP66993.1"/>
    </source>
</evidence>
<evidence type="ECO:0000256" key="1">
    <source>
        <dbReference type="SAM" id="MobiDB-lite"/>
    </source>
</evidence>
<feature type="region of interest" description="Disordered" evidence="1">
    <location>
        <begin position="1"/>
        <end position="39"/>
    </location>
</feature>
<organism evidence="2 3">
    <name type="scientific">Fusarium longipes</name>
    <dbReference type="NCBI Taxonomy" id="694270"/>
    <lineage>
        <taxon>Eukaryota</taxon>
        <taxon>Fungi</taxon>
        <taxon>Dikarya</taxon>
        <taxon>Ascomycota</taxon>
        <taxon>Pezizomycotina</taxon>
        <taxon>Sordariomycetes</taxon>
        <taxon>Hypocreomycetidae</taxon>
        <taxon>Hypocreales</taxon>
        <taxon>Nectriaceae</taxon>
        <taxon>Fusarium</taxon>
    </lineage>
</organism>
<reference evidence="2 3" key="1">
    <citation type="journal article" date="2018" name="PLoS Pathog.">
        <title>Evolution of structural diversity of trichothecenes, a family of toxins produced by plant pathogenic and entomopathogenic fungi.</title>
        <authorList>
            <person name="Proctor R.H."/>
            <person name="McCormick S.P."/>
            <person name="Kim H.S."/>
            <person name="Cardoza R.E."/>
            <person name="Stanley A.M."/>
            <person name="Lindo L."/>
            <person name="Kelly A."/>
            <person name="Brown D.W."/>
            <person name="Lee T."/>
            <person name="Vaughan M.M."/>
            <person name="Alexander N.J."/>
            <person name="Busman M."/>
            <person name="Gutierrez S."/>
        </authorList>
    </citation>
    <scope>NUCLEOTIDE SEQUENCE [LARGE SCALE GENOMIC DNA]</scope>
    <source>
        <strain evidence="2 3">NRRL 20695</strain>
    </source>
</reference>
<feature type="compositionally biased region" description="Polar residues" evidence="1">
    <location>
        <begin position="1"/>
        <end position="14"/>
    </location>
</feature>
<comment type="caution">
    <text evidence="2">The sequence shown here is derived from an EMBL/GenBank/DDBJ whole genome shotgun (WGS) entry which is preliminary data.</text>
</comment>
<dbReference type="Proteomes" id="UP000266234">
    <property type="component" value="Unassembled WGS sequence"/>
</dbReference>
<keyword evidence="3" id="KW-1185">Reference proteome</keyword>
<proteinExistence type="predicted"/>
<feature type="compositionally biased region" description="Basic and acidic residues" evidence="1">
    <location>
        <begin position="28"/>
        <end position="39"/>
    </location>
</feature>
<evidence type="ECO:0000313" key="3">
    <source>
        <dbReference type="Proteomes" id="UP000266234"/>
    </source>
</evidence>
<name>A0A395S3L2_9HYPO</name>
<gene>
    <name evidence="2" type="ORF">FLONG3_8651</name>
</gene>
<dbReference type="AlphaFoldDB" id="A0A395S3L2"/>
<dbReference type="EMBL" id="PXOG01000212">
    <property type="protein sequence ID" value="RGP66993.1"/>
    <property type="molecule type" value="Genomic_DNA"/>
</dbReference>
<accession>A0A395S3L2</accession>
<sequence>MASTTGNLRTSTSNIKREEECPSTLRARLRDEPLAEKSPIEPIPYRNVYQEVHASLRGPEQDETLVQELENAYARMGYALHSSATKHLLEAHAEVKAKTKAFSEESSKTLEQNKALYDNITHPLSATLCHSEDYPQASIATHLKRLKQDIAAAREDIVRLGTEWEECCKEEEAAWNEFKKGFEDNGQGTNVIDKEAKTAAEELKKEVRAIVEAKCQMLDEIDQDFKQRIQEETQKIMATLLAGI</sequence>
<dbReference type="OrthoDB" id="4869153at2759"/>
<protein>
    <submittedName>
        <fullName evidence="2">Uncharacterized protein</fullName>
    </submittedName>
</protein>